<dbReference type="SUPFAM" id="SSF53850">
    <property type="entry name" value="Periplasmic binding protein-like II"/>
    <property type="match status" value="1"/>
</dbReference>
<dbReference type="Gene3D" id="3.40.190.10">
    <property type="entry name" value="Periplasmic binding protein-like II"/>
    <property type="match status" value="2"/>
</dbReference>
<sequence length="249" mass="28090">MRPLLPFLAGLLLLSAFSVQADTFKVGVELQPYMPYSDVQNGQYMGYGRDLLDAFAAQQGHVFLYEPLPVRRLLSDFLSGRVDFKYPDNPRWNADLKQDHTLYFSQAAAPAIDGVLVKPQFLGQGKARLKRLGTQRGFTPWPYLDDIKAGKILLIQANQIDSLLAMALSDRVDGVYLNPQVVQHQLYNTAGNEALVFDPSLAYEDDHYFLSSIKYPEVIKQFDAFLNKEAKLVQALKERHGIVNPLKGR</sequence>
<dbReference type="Proteomes" id="UP000307541">
    <property type="component" value="Unassembled WGS sequence"/>
</dbReference>
<dbReference type="EMBL" id="RFLV01000001">
    <property type="protein sequence ID" value="TIH10469.1"/>
    <property type="molecule type" value="Genomic_DNA"/>
</dbReference>
<gene>
    <name evidence="2" type="ORF">D8779_07275</name>
</gene>
<feature type="chain" id="PRO_5020965405" evidence="1">
    <location>
        <begin position="22"/>
        <end position="249"/>
    </location>
</feature>
<dbReference type="AlphaFoldDB" id="A0A4T2A2V9"/>
<proteinExistence type="predicted"/>
<keyword evidence="3" id="KW-1185">Reference proteome</keyword>
<dbReference type="RefSeq" id="WP_136663753.1">
    <property type="nucleotide sequence ID" value="NZ_RFLV01000001.1"/>
</dbReference>
<evidence type="ECO:0000256" key="1">
    <source>
        <dbReference type="SAM" id="SignalP"/>
    </source>
</evidence>
<evidence type="ECO:0000313" key="2">
    <source>
        <dbReference type="EMBL" id="TIH10469.1"/>
    </source>
</evidence>
<feature type="signal peptide" evidence="1">
    <location>
        <begin position="1"/>
        <end position="21"/>
    </location>
</feature>
<evidence type="ECO:0000313" key="3">
    <source>
        <dbReference type="Proteomes" id="UP000307541"/>
    </source>
</evidence>
<protein>
    <submittedName>
        <fullName evidence="2">Uncharacterized protein</fullName>
    </submittedName>
</protein>
<name>A0A4T2A2V9_9PSED</name>
<organism evidence="2 3">
    <name type="scientific">Pseudomonas leptonychotis</name>
    <dbReference type="NCBI Taxonomy" id="2448482"/>
    <lineage>
        <taxon>Bacteria</taxon>
        <taxon>Pseudomonadati</taxon>
        <taxon>Pseudomonadota</taxon>
        <taxon>Gammaproteobacteria</taxon>
        <taxon>Pseudomonadales</taxon>
        <taxon>Pseudomonadaceae</taxon>
        <taxon>Pseudomonas</taxon>
    </lineage>
</organism>
<comment type="caution">
    <text evidence="2">The sequence shown here is derived from an EMBL/GenBank/DDBJ whole genome shotgun (WGS) entry which is preliminary data.</text>
</comment>
<accession>A0A4T2A2V9</accession>
<dbReference type="OrthoDB" id="5416480at2"/>
<keyword evidence="1" id="KW-0732">Signal</keyword>
<reference evidence="2 3" key="1">
    <citation type="submission" date="2018-10" db="EMBL/GenBank/DDBJ databases">
        <title>Pseudomonas leptonychotis sp. nov., isolated from Weddell seals in Antarctica.</title>
        <authorList>
            <person name="Novakova D."/>
            <person name="Svec P."/>
            <person name="Kralova S."/>
            <person name="Kristofova L."/>
            <person name="Zeman M."/>
            <person name="Pantucek R."/>
            <person name="Maslanova I."/>
            <person name="Sedlacek I."/>
        </authorList>
    </citation>
    <scope>NUCLEOTIDE SEQUENCE [LARGE SCALE GENOMIC DNA]</scope>
    <source>
        <strain evidence="2 3">CCM 8849</strain>
    </source>
</reference>